<protein>
    <submittedName>
        <fullName evidence="2">RsbT co-antagonist protein RsbR</fullName>
    </submittedName>
</protein>
<organism evidence="2 3">
    <name type="scientific">Planococcus koreensis</name>
    <dbReference type="NCBI Taxonomy" id="112331"/>
    <lineage>
        <taxon>Bacteria</taxon>
        <taxon>Bacillati</taxon>
        <taxon>Bacillota</taxon>
        <taxon>Bacilli</taxon>
        <taxon>Bacillales</taxon>
        <taxon>Caryophanaceae</taxon>
        <taxon>Planococcus</taxon>
    </lineage>
</organism>
<dbReference type="RefSeq" id="WP_135503903.1">
    <property type="nucleotide sequence ID" value="NZ_JACHHE010000004.1"/>
</dbReference>
<dbReference type="InterPro" id="IPR002645">
    <property type="entry name" value="STAS_dom"/>
</dbReference>
<sequence>MKREITLLGQRVEEDKYLIAQLIQEEAFKDAAPSDIAGYEELLKAVVEFRSGLIGLIGKSIKNFLDPQKAYDEITEWGHATGNYFLKEGIMLDSALAETNIYRKHISKVIKSEAVHEGIELEVLFDVMEFFHSLLDHAAYSYSFAYINSYQKNLEEARKEYLELSSPVVPVNDEIAILPLVGAIEVDRAEHILEKTLLSVGNLDVSTLIIDLSGVVKVDTMVAQQIIRLVESLKLIGVHAVLTGIRPEIAQTITHLGVDVRQLALGGTLKQAFKKLTAEI</sequence>
<accession>A0A7W8FTL0</accession>
<dbReference type="SUPFAM" id="SSF52091">
    <property type="entry name" value="SpoIIaa-like"/>
    <property type="match status" value="1"/>
</dbReference>
<dbReference type="InterPro" id="IPR036513">
    <property type="entry name" value="STAS_dom_sf"/>
</dbReference>
<evidence type="ECO:0000313" key="3">
    <source>
        <dbReference type="Proteomes" id="UP000525923"/>
    </source>
</evidence>
<dbReference type="Gene3D" id="3.30.750.24">
    <property type="entry name" value="STAS domain"/>
    <property type="match status" value="1"/>
</dbReference>
<evidence type="ECO:0000259" key="1">
    <source>
        <dbReference type="PROSITE" id="PS50801"/>
    </source>
</evidence>
<feature type="domain" description="STAS" evidence="1">
    <location>
        <begin position="165"/>
        <end position="276"/>
    </location>
</feature>
<evidence type="ECO:0000313" key="2">
    <source>
        <dbReference type="EMBL" id="MBB5180191.1"/>
    </source>
</evidence>
<dbReference type="Pfam" id="PF01740">
    <property type="entry name" value="STAS"/>
    <property type="match status" value="1"/>
</dbReference>
<dbReference type="EMBL" id="JACHHE010000004">
    <property type="protein sequence ID" value="MBB5180191.1"/>
    <property type="molecule type" value="Genomic_DNA"/>
</dbReference>
<comment type="caution">
    <text evidence="2">The sequence shown here is derived from an EMBL/GenBank/DDBJ whole genome shotgun (WGS) entry which is preliminary data.</text>
</comment>
<dbReference type="InterPro" id="IPR051932">
    <property type="entry name" value="Bact_StressResp_Reg"/>
</dbReference>
<dbReference type="CDD" id="cd07041">
    <property type="entry name" value="STAS_RsbR_RsbS_like"/>
    <property type="match status" value="1"/>
</dbReference>
<keyword evidence="3" id="KW-1185">Reference proteome</keyword>
<dbReference type="PROSITE" id="PS50801">
    <property type="entry name" value="STAS"/>
    <property type="match status" value="1"/>
</dbReference>
<dbReference type="OrthoDB" id="9800154at2"/>
<gene>
    <name evidence="2" type="ORF">HNQ44_001619</name>
</gene>
<dbReference type="AlphaFoldDB" id="A0A7W8FTL0"/>
<name>A0A7W8FTL0_9BACL</name>
<dbReference type="PANTHER" id="PTHR33745:SF8">
    <property type="entry name" value="BLUE-LIGHT PHOTORECEPTOR"/>
    <property type="match status" value="1"/>
</dbReference>
<dbReference type="PANTHER" id="PTHR33745">
    <property type="entry name" value="RSBT ANTAGONIST PROTEIN RSBS-RELATED"/>
    <property type="match status" value="1"/>
</dbReference>
<dbReference type="Proteomes" id="UP000525923">
    <property type="component" value="Unassembled WGS sequence"/>
</dbReference>
<proteinExistence type="predicted"/>
<reference evidence="2 3" key="1">
    <citation type="submission" date="2020-08" db="EMBL/GenBank/DDBJ databases">
        <title>Genomic Encyclopedia of Type Strains, Phase IV (KMG-IV): sequencing the most valuable type-strain genomes for metagenomic binning, comparative biology and taxonomic classification.</title>
        <authorList>
            <person name="Goeker M."/>
        </authorList>
    </citation>
    <scope>NUCLEOTIDE SEQUENCE [LARGE SCALE GENOMIC DNA]</scope>
    <source>
        <strain evidence="2 3">DSM 15895</strain>
    </source>
</reference>